<name>A0ABR8XD64_9BACL</name>
<dbReference type="Proteomes" id="UP000640930">
    <property type="component" value="Unassembled WGS sequence"/>
</dbReference>
<dbReference type="PANTHER" id="PTHR15020:SF50">
    <property type="entry name" value="UPF0659 PROTEIN YMR090W"/>
    <property type="match status" value="1"/>
</dbReference>
<dbReference type="InterPro" id="IPR016040">
    <property type="entry name" value="NAD(P)-bd_dom"/>
</dbReference>
<gene>
    <name evidence="2" type="ORF">H9636_10865</name>
</gene>
<dbReference type="Pfam" id="PF13460">
    <property type="entry name" value="NAD_binding_10"/>
    <property type="match status" value="1"/>
</dbReference>
<sequence>MKVLIIGANGQIGQHLIKKLQESGRHQPVAMVRKEDQQLKFESQGVKTALVDLEESVDKMVEAMKEVEAIVFTAGSGGHTGADQTMMIDLDGAIKSMKAAKKANVKRFVIVSAIGIHQWHENNHPEWMDRTPYYSAAKYYADVWLENSGLDYTIIRPGGLTNESGTGKVEIGDNLQMAMIPREDVATTITLVLENNNSIGKAFDLTSGQIPIEKAIKTL</sequence>
<dbReference type="Gene3D" id="3.40.50.720">
    <property type="entry name" value="NAD(P)-binding Rossmann-like Domain"/>
    <property type="match status" value="1"/>
</dbReference>
<accession>A0ABR8XD64</accession>
<proteinExistence type="predicted"/>
<dbReference type="PANTHER" id="PTHR15020">
    <property type="entry name" value="FLAVIN REDUCTASE-RELATED"/>
    <property type="match status" value="1"/>
</dbReference>
<organism evidence="2 3">
    <name type="scientific">Ureibacillus galli</name>
    <dbReference type="NCBI Taxonomy" id="2762222"/>
    <lineage>
        <taxon>Bacteria</taxon>
        <taxon>Bacillati</taxon>
        <taxon>Bacillota</taxon>
        <taxon>Bacilli</taxon>
        <taxon>Bacillales</taxon>
        <taxon>Caryophanaceae</taxon>
        <taxon>Ureibacillus</taxon>
    </lineage>
</organism>
<evidence type="ECO:0000259" key="1">
    <source>
        <dbReference type="Pfam" id="PF13460"/>
    </source>
</evidence>
<dbReference type="EMBL" id="JACSQA010000015">
    <property type="protein sequence ID" value="MBD8027155.1"/>
    <property type="molecule type" value="Genomic_DNA"/>
</dbReference>
<dbReference type="CDD" id="cd05243">
    <property type="entry name" value="SDR_a5"/>
    <property type="match status" value="1"/>
</dbReference>
<feature type="domain" description="NAD(P)-binding" evidence="1">
    <location>
        <begin position="7"/>
        <end position="195"/>
    </location>
</feature>
<dbReference type="InterPro" id="IPR036291">
    <property type="entry name" value="NAD(P)-bd_dom_sf"/>
</dbReference>
<reference evidence="2 3" key="1">
    <citation type="submission" date="2020-08" db="EMBL/GenBank/DDBJ databases">
        <title>A Genomic Blueprint of the Chicken Gut Microbiome.</title>
        <authorList>
            <person name="Gilroy R."/>
            <person name="Ravi A."/>
            <person name="Getino M."/>
            <person name="Pursley I."/>
            <person name="Horton D.L."/>
            <person name="Alikhan N.-F."/>
            <person name="Baker D."/>
            <person name="Gharbi K."/>
            <person name="Hall N."/>
            <person name="Watson M."/>
            <person name="Adriaenssens E.M."/>
            <person name="Foster-Nyarko E."/>
            <person name="Jarju S."/>
            <person name="Secka A."/>
            <person name="Antonio M."/>
            <person name="Oren A."/>
            <person name="Chaudhuri R."/>
            <person name="La Ragione R.M."/>
            <person name="Hildebrand F."/>
            <person name="Pallen M.J."/>
        </authorList>
    </citation>
    <scope>NUCLEOTIDE SEQUENCE [LARGE SCALE GENOMIC DNA]</scope>
    <source>
        <strain evidence="2 3">Re31</strain>
    </source>
</reference>
<dbReference type="RefSeq" id="WP_191707629.1">
    <property type="nucleotide sequence ID" value="NZ_JACSQA010000015.1"/>
</dbReference>
<dbReference type="SUPFAM" id="SSF51735">
    <property type="entry name" value="NAD(P)-binding Rossmann-fold domains"/>
    <property type="match status" value="1"/>
</dbReference>
<keyword evidence="3" id="KW-1185">Reference proteome</keyword>
<evidence type="ECO:0000313" key="2">
    <source>
        <dbReference type="EMBL" id="MBD8027155.1"/>
    </source>
</evidence>
<comment type="caution">
    <text evidence="2">The sequence shown here is derived from an EMBL/GenBank/DDBJ whole genome shotgun (WGS) entry which is preliminary data.</text>
</comment>
<protein>
    <submittedName>
        <fullName evidence="2">SDR family oxidoreductase</fullName>
    </submittedName>
</protein>
<evidence type="ECO:0000313" key="3">
    <source>
        <dbReference type="Proteomes" id="UP000640930"/>
    </source>
</evidence>